<proteinExistence type="inferred from homology"/>
<name>A0AAE9XU11_9PROT</name>
<feature type="transmembrane region" description="Helical" evidence="7">
    <location>
        <begin position="176"/>
        <end position="197"/>
    </location>
</feature>
<reference evidence="8" key="1">
    <citation type="submission" date="2023-01" db="EMBL/GenBank/DDBJ databases">
        <title>The genome sequence of Kordiimonadaceae bacterium 6D33.</title>
        <authorList>
            <person name="Liu Y."/>
        </authorList>
    </citation>
    <scope>NUCLEOTIDE SEQUENCE</scope>
    <source>
        <strain evidence="8">6D33</strain>
    </source>
</reference>
<keyword evidence="4 7" id="KW-0812">Transmembrane</keyword>
<gene>
    <name evidence="8" type="ORF">PH603_01540</name>
</gene>
<organism evidence="8 9">
    <name type="scientific">Gimibacter soli</name>
    <dbReference type="NCBI Taxonomy" id="3024400"/>
    <lineage>
        <taxon>Bacteria</taxon>
        <taxon>Pseudomonadati</taxon>
        <taxon>Pseudomonadota</taxon>
        <taxon>Alphaproteobacteria</taxon>
        <taxon>Kordiimonadales</taxon>
        <taxon>Temperatibacteraceae</taxon>
        <taxon>Gimibacter</taxon>
    </lineage>
</organism>
<dbReference type="Pfam" id="PF01914">
    <property type="entry name" value="MarC"/>
    <property type="match status" value="1"/>
</dbReference>
<evidence type="ECO:0000256" key="4">
    <source>
        <dbReference type="ARBA" id="ARBA00022692"/>
    </source>
</evidence>
<evidence type="ECO:0000313" key="9">
    <source>
        <dbReference type="Proteomes" id="UP001217500"/>
    </source>
</evidence>
<keyword evidence="3" id="KW-1003">Cell membrane</keyword>
<dbReference type="PANTHER" id="PTHR33508:SF1">
    <property type="entry name" value="UPF0056 MEMBRANE PROTEIN YHCE"/>
    <property type="match status" value="1"/>
</dbReference>
<comment type="subcellular location">
    <subcellularLocation>
        <location evidence="1 7">Cell membrane</location>
        <topology evidence="1 7">Multi-pass membrane protein</topology>
    </subcellularLocation>
</comment>
<protein>
    <recommendedName>
        <fullName evidence="7">UPF0056 membrane protein</fullName>
    </recommendedName>
</protein>
<evidence type="ECO:0000256" key="5">
    <source>
        <dbReference type="ARBA" id="ARBA00022989"/>
    </source>
</evidence>
<sequence>MLDAFVTAFITLFIIVDPVAIAPVFASLTQDAPKDHQRRMAIKGVVVATGILFFFALVGKPFLGAMGISMDGLRVAGGIMLFIIALEMVMEKRFERKEESAHKMEDYFEDISVFPLGLPLLAGPGSIATVMLLMTNVEGDFPGQIMVYLALGLTMLITLGFLFAAGKVMRVLGPSVNGVITRVLGIILAAMAGQFVLDGLKNTFFGA</sequence>
<dbReference type="InterPro" id="IPR002771">
    <property type="entry name" value="Multi_antbiot-R_MarC"/>
</dbReference>
<keyword evidence="6 7" id="KW-0472">Membrane</keyword>
<dbReference type="EMBL" id="CP116805">
    <property type="protein sequence ID" value="WCL54440.1"/>
    <property type="molecule type" value="Genomic_DNA"/>
</dbReference>
<dbReference type="PANTHER" id="PTHR33508">
    <property type="entry name" value="UPF0056 MEMBRANE PROTEIN YHCE"/>
    <property type="match status" value="1"/>
</dbReference>
<feature type="transmembrane region" description="Helical" evidence="7">
    <location>
        <begin position="40"/>
        <end position="60"/>
    </location>
</feature>
<dbReference type="KEGG" id="gso:PH603_01540"/>
<feature type="transmembrane region" description="Helical" evidence="7">
    <location>
        <begin position="72"/>
        <end position="90"/>
    </location>
</feature>
<feature type="transmembrane region" description="Helical" evidence="7">
    <location>
        <begin position="145"/>
        <end position="164"/>
    </location>
</feature>
<keyword evidence="5 7" id="KW-1133">Transmembrane helix</keyword>
<dbReference type="GO" id="GO:0005886">
    <property type="term" value="C:plasma membrane"/>
    <property type="evidence" value="ECO:0007669"/>
    <property type="project" value="UniProtKB-SubCell"/>
</dbReference>
<accession>A0AAE9XU11</accession>
<evidence type="ECO:0000256" key="7">
    <source>
        <dbReference type="RuleBase" id="RU362048"/>
    </source>
</evidence>
<dbReference type="AlphaFoldDB" id="A0AAE9XU11"/>
<evidence type="ECO:0000256" key="3">
    <source>
        <dbReference type="ARBA" id="ARBA00022475"/>
    </source>
</evidence>
<dbReference type="Proteomes" id="UP001217500">
    <property type="component" value="Chromosome"/>
</dbReference>
<feature type="transmembrane region" description="Helical" evidence="7">
    <location>
        <begin position="111"/>
        <end position="133"/>
    </location>
</feature>
<feature type="transmembrane region" description="Helical" evidence="7">
    <location>
        <begin position="6"/>
        <end position="28"/>
    </location>
</feature>
<keyword evidence="9" id="KW-1185">Reference proteome</keyword>
<evidence type="ECO:0000313" key="8">
    <source>
        <dbReference type="EMBL" id="WCL54440.1"/>
    </source>
</evidence>
<dbReference type="NCBIfam" id="TIGR00427">
    <property type="entry name" value="NAAT family transporter"/>
    <property type="match status" value="1"/>
</dbReference>
<comment type="similarity">
    <text evidence="2 7">Belongs to the UPF0056 (MarC) family.</text>
</comment>
<dbReference type="RefSeq" id="WP_289504159.1">
    <property type="nucleotide sequence ID" value="NZ_CP116805.1"/>
</dbReference>
<evidence type="ECO:0000256" key="6">
    <source>
        <dbReference type="ARBA" id="ARBA00023136"/>
    </source>
</evidence>
<evidence type="ECO:0000256" key="2">
    <source>
        <dbReference type="ARBA" id="ARBA00009784"/>
    </source>
</evidence>
<evidence type="ECO:0000256" key="1">
    <source>
        <dbReference type="ARBA" id="ARBA00004651"/>
    </source>
</evidence>